<evidence type="ECO:0008006" key="4">
    <source>
        <dbReference type="Google" id="ProtNLM"/>
    </source>
</evidence>
<dbReference type="RefSeq" id="WP_150209502.1">
    <property type="nucleotide sequence ID" value="NZ_CP029190.1"/>
</dbReference>
<protein>
    <recommendedName>
        <fullName evidence="4">Secreted protein</fullName>
    </recommendedName>
</protein>
<name>A0A5P2D450_STRVZ</name>
<dbReference type="OrthoDB" id="3471188at2"/>
<gene>
    <name evidence="2" type="ORF">DEJ50_21000</name>
</gene>
<organism evidence="2 3">
    <name type="scientific">Streptomyces venezuelae</name>
    <dbReference type="NCBI Taxonomy" id="54571"/>
    <lineage>
        <taxon>Bacteria</taxon>
        <taxon>Bacillati</taxon>
        <taxon>Actinomycetota</taxon>
        <taxon>Actinomycetes</taxon>
        <taxon>Kitasatosporales</taxon>
        <taxon>Streptomycetaceae</taxon>
        <taxon>Streptomyces</taxon>
    </lineage>
</organism>
<evidence type="ECO:0000256" key="1">
    <source>
        <dbReference type="SAM" id="SignalP"/>
    </source>
</evidence>
<dbReference type="EMBL" id="CP029190">
    <property type="protein sequence ID" value="QES49934.1"/>
    <property type="molecule type" value="Genomic_DNA"/>
</dbReference>
<evidence type="ECO:0000313" key="3">
    <source>
        <dbReference type="Proteomes" id="UP000325211"/>
    </source>
</evidence>
<dbReference type="Proteomes" id="UP000325211">
    <property type="component" value="Chromosome"/>
</dbReference>
<feature type="signal peptide" evidence="1">
    <location>
        <begin position="1"/>
        <end position="22"/>
    </location>
</feature>
<evidence type="ECO:0000313" key="2">
    <source>
        <dbReference type="EMBL" id="QES49934.1"/>
    </source>
</evidence>
<dbReference type="AlphaFoldDB" id="A0A5P2D450"/>
<reference evidence="2 3" key="1">
    <citation type="submission" date="2018-05" db="EMBL/GenBank/DDBJ databases">
        <title>Streptomyces venezuelae.</title>
        <authorList>
            <person name="Kim W."/>
            <person name="Lee N."/>
            <person name="Cho B.-K."/>
        </authorList>
    </citation>
    <scope>NUCLEOTIDE SEQUENCE [LARGE SCALE GENOMIC DNA]</scope>
    <source>
        <strain evidence="2 3">ATCC 21782</strain>
    </source>
</reference>
<proteinExistence type="predicted"/>
<sequence length="208" mass="21364">MRIRTVALPVAALAAVASLVAAAPAPGAPGAPADATARTASVHGGGRIFYPYSATHEIRFTVEAEGAPWSRGYPGTKLEKGSPTDARGRVTIHHRVPASETEDGKEFTAVSEARVDCLVTGNRSATLTAVVETSNVGTAGERIGISIEDGRGREPDRLGFSWGVGNAHVVEGKLVQPDTGTCMAPAAFARVVEGGFSVAAAPLAPQPR</sequence>
<accession>A0A5P2D450</accession>
<feature type="chain" id="PRO_5039146601" description="Secreted protein" evidence="1">
    <location>
        <begin position="23"/>
        <end position="208"/>
    </location>
</feature>
<keyword evidence="1" id="KW-0732">Signal</keyword>